<reference evidence="3" key="1">
    <citation type="submission" date="2021-08" db="EMBL/GenBank/DDBJ databases">
        <authorList>
            <person name="Nwanade C."/>
            <person name="Wang M."/>
            <person name="Masoudi A."/>
            <person name="Yu Z."/>
            <person name="Liu J."/>
        </authorList>
    </citation>
    <scope>NUCLEOTIDE SEQUENCE</scope>
    <source>
        <strain evidence="3">S056</strain>
    </source>
</reference>
<dbReference type="CDD" id="cd01908">
    <property type="entry name" value="YafJ"/>
    <property type="match status" value="1"/>
</dbReference>
<name>A0A9Q9M0Q5_9RHOB</name>
<dbReference type="PANTHER" id="PTHR43187">
    <property type="entry name" value="GLUTAMINE AMIDOTRANSFERASE DUG3-RELATED"/>
    <property type="match status" value="1"/>
</dbReference>
<protein>
    <submittedName>
        <fullName evidence="3">Class II glutamine amidotransferase</fullName>
    </submittedName>
</protein>
<organism evidence="3 4">
    <name type="scientific">Aliiroseovarius crassostreae</name>
    <dbReference type="NCBI Taxonomy" id="154981"/>
    <lineage>
        <taxon>Bacteria</taxon>
        <taxon>Pseudomonadati</taxon>
        <taxon>Pseudomonadota</taxon>
        <taxon>Alphaproteobacteria</taxon>
        <taxon>Rhodobacterales</taxon>
        <taxon>Paracoccaceae</taxon>
        <taxon>Aliiroseovarius</taxon>
    </lineage>
</organism>
<evidence type="ECO:0000313" key="3">
    <source>
        <dbReference type="EMBL" id="UWP96738.1"/>
    </source>
</evidence>
<dbReference type="Gene3D" id="3.60.20.10">
    <property type="entry name" value="Glutamine Phosphoribosylpyrophosphate, subunit 1, domain 1"/>
    <property type="match status" value="1"/>
</dbReference>
<dbReference type="InterPro" id="IPR017932">
    <property type="entry name" value="GATase_2_dom"/>
</dbReference>
<dbReference type="PANTHER" id="PTHR43187:SF1">
    <property type="entry name" value="GLUTAMINE AMIDOTRANSFERASE DUG3-RELATED"/>
    <property type="match status" value="1"/>
</dbReference>
<dbReference type="RefSeq" id="WP_259806755.1">
    <property type="nucleotide sequence ID" value="NZ_CP080776.1"/>
</dbReference>
<feature type="domain" description="Glutamine amidotransferase type-2" evidence="2">
    <location>
        <begin position="2"/>
        <end position="248"/>
    </location>
</feature>
<evidence type="ECO:0000313" key="4">
    <source>
        <dbReference type="Proteomes" id="UP001057991"/>
    </source>
</evidence>
<proteinExistence type="predicted"/>
<evidence type="ECO:0000256" key="1">
    <source>
        <dbReference type="ARBA" id="ARBA00022962"/>
    </source>
</evidence>
<dbReference type="PROSITE" id="PS51278">
    <property type="entry name" value="GATASE_TYPE_2"/>
    <property type="match status" value="1"/>
</dbReference>
<accession>A0A9Q9M0Q5</accession>
<dbReference type="SUPFAM" id="SSF56235">
    <property type="entry name" value="N-terminal nucleophile aminohydrolases (Ntn hydrolases)"/>
    <property type="match status" value="1"/>
</dbReference>
<keyword evidence="1 3" id="KW-0315">Glutamine amidotransferase</keyword>
<sequence length="265" mass="29177">MCRWAAYLGMPIFLEDVVTRPGHSLIAQSQDATECKTATNGDGFGLAWYDARPEPGLYRDIYPAWSDPNLRAVCRQVQSGLFLAHVRASTGSAISRNNCHPFVHENWSFMHNGQFGGFEHFRKQADMAVPDALYPSRKGATDSEVLFLLALAEGLDRDPAKALARAAGTLSALSQEKGATPHMRLSAAFSDGEKLWAARASSDHIAPSVYYRWSPTRQGWAVVSEPLEKGELDWIELPPGHIAQFDGDRVNLTPLPLFLVENIPG</sequence>
<evidence type="ECO:0000259" key="2">
    <source>
        <dbReference type="PROSITE" id="PS51278"/>
    </source>
</evidence>
<gene>
    <name evidence="3" type="ORF">K3X48_07140</name>
</gene>
<dbReference type="Proteomes" id="UP001057991">
    <property type="component" value="Chromosome"/>
</dbReference>
<dbReference type="AlphaFoldDB" id="A0A9Q9M0Q5"/>
<dbReference type="InterPro" id="IPR029055">
    <property type="entry name" value="Ntn_hydrolases_N"/>
</dbReference>
<dbReference type="InterPro" id="IPR026869">
    <property type="entry name" value="EgtC-like"/>
</dbReference>
<dbReference type="InterPro" id="IPR052373">
    <property type="entry name" value="Gamma-glu_amide_hydrolase"/>
</dbReference>
<dbReference type="Pfam" id="PF13230">
    <property type="entry name" value="GATase_4"/>
    <property type="match status" value="1"/>
</dbReference>
<dbReference type="EMBL" id="CP080776">
    <property type="protein sequence ID" value="UWP96738.1"/>
    <property type="molecule type" value="Genomic_DNA"/>
</dbReference>